<evidence type="ECO:0000313" key="6">
    <source>
        <dbReference type="Proteomes" id="UP001408789"/>
    </source>
</evidence>
<evidence type="ECO:0000256" key="2">
    <source>
        <dbReference type="ARBA" id="ARBA00022801"/>
    </source>
</evidence>
<gene>
    <name evidence="5" type="ORF">SSX86_005842</name>
</gene>
<keyword evidence="4" id="KW-0732">Signal</keyword>
<evidence type="ECO:0000313" key="5">
    <source>
        <dbReference type="EMBL" id="KAK9077505.1"/>
    </source>
</evidence>
<proteinExistence type="inferred from homology"/>
<keyword evidence="2" id="KW-0378">Hydrolase</keyword>
<dbReference type="AlphaFoldDB" id="A0AAP0HCA3"/>
<dbReference type="PROSITE" id="PS00653">
    <property type="entry name" value="GLYCOSYL_HYDROL_F1_2"/>
    <property type="match status" value="2"/>
</dbReference>
<comment type="similarity">
    <text evidence="1">Belongs to the glycosyl hydrolase 1 family.</text>
</comment>
<dbReference type="GO" id="GO:0005975">
    <property type="term" value="P:carbohydrate metabolic process"/>
    <property type="evidence" value="ECO:0007669"/>
    <property type="project" value="InterPro"/>
</dbReference>
<evidence type="ECO:0000256" key="4">
    <source>
        <dbReference type="SAM" id="SignalP"/>
    </source>
</evidence>
<keyword evidence="3" id="KW-0326">Glycosidase</keyword>
<dbReference type="InterPro" id="IPR001360">
    <property type="entry name" value="Glyco_hydro_1"/>
</dbReference>
<sequence>MICCKSVGPYICSKLQWLLLCCFFLLTHGENIKRSDFPDEFLFGVASSAYQIEGAYLEDGKSLNNWDVFSLYPGNIRNGDNGFVADDHYHQYLKDIDIIQSLGVDAYRFSMSWARILPRGRFGEVNPNGIMFYNKLLDELILRGIKPFVTIYHHDFPQELQDRYGSWLSPLMQEDYVHYAETCFKNFGDRVKHWTTINEPNLFTLMAYQNGKYPPARCSQPFGDCSGGNSDIEPIVVMHNMLLAHGKAVSLYRRDYQHEQGGSMGIVLDCLMYEPLTDSDLDQEAAKRGLAFSIGWALDPLTFGDYPSEMRQYLGNRLPQFSSAERKFMRNSIDFIGVNHYSTTYAKDCVHSNCSETANRAIKGFLDTTSERDGFQIGEPTGIGSLPVVPRGIGEVIEYLKNRYDNKPMFITENGYSEPQGEGQFQDAIQDFKRIEFHKMYMASLAQAIRDGANVKGYFVWTLMDDFEWIIGYRVKFGLYYIDRQTLDRIPKLSAKCKLQWLLLCCFFLLAHGENIKRSDFPDEFLFGVASSAYQIEGAYLEDGKSLNNWDVFSLYPGNIRNGDNGFVADDHYHQYLKDIDIIQSLGVDAYRFSMSWARILPRGRFGEVNPNGIMFYNKLLDELILRGIKPFVTIYHHDFPQELQDRYGSWLSPLMQEDYVHYAETCFKNFGDRVKHWTTINEPNLFTLMAYQNGKYPPARCSQPFGDCSGGNSDIEPIVVMHNMLLAHGKAVSLYRRDYQHEQGGSMGIVLDCLMYEPLTDSDLDQEAAKRGLAFSIGWALDPLTFGDYPSEMRQYLGNRLPQFSSAERKFMRNSIDFIGVNHYSTTYAKDCVHSNCSETANRAIKGFLDTTSERDGFQIGEPTGIGSLPVVPRGIGEVIEYLKNRYDNKPMFITENGYSEPQGEGQFQDAIQDFKRIEFHKMYMASLAQAIRDGANVKGYFVWTLMDDFEWIIGYRVKFGLYYIDRQTLDRIPKLSAKWYQDFLVNNTQTLAIRKSESELVPHRAAV</sequence>
<dbReference type="PANTHER" id="PTHR10353:SF175">
    <property type="entry name" value="BETA-GLUCOSIDASE 18-LIKE ISOFORM X1"/>
    <property type="match status" value="1"/>
</dbReference>
<protein>
    <submittedName>
        <fullName evidence="5">Uncharacterized protein</fullName>
    </submittedName>
</protein>
<evidence type="ECO:0000256" key="3">
    <source>
        <dbReference type="ARBA" id="ARBA00023295"/>
    </source>
</evidence>
<comment type="caution">
    <text evidence="5">The sequence shown here is derived from an EMBL/GenBank/DDBJ whole genome shotgun (WGS) entry which is preliminary data.</text>
</comment>
<reference evidence="5 6" key="1">
    <citation type="submission" date="2024-04" db="EMBL/GenBank/DDBJ databases">
        <title>The reference genome of an endangered Asteraceae, Deinandra increscens subsp. villosa, native to the Central Coast of California.</title>
        <authorList>
            <person name="Guilliams M."/>
            <person name="Hasenstab-Lehman K."/>
            <person name="Meyer R."/>
            <person name="Mcevoy S."/>
        </authorList>
    </citation>
    <scope>NUCLEOTIDE SEQUENCE [LARGE SCALE GENOMIC DNA]</scope>
    <source>
        <tissue evidence="5">Leaf</tissue>
    </source>
</reference>
<feature type="chain" id="PRO_5042831939" evidence="4">
    <location>
        <begin position="30"/>
        <end position="1009"/>
    </location>
</feature>
<dbReference type="Proteomes" id="UP001408789">
    <property type="component" value="Unassembled WGS sequence"/>
</dbReference>
<dbReference type="Pfam" id="PF00232">
    <property type="entry name" value="Glyco_hydro_1"/>
    <property type="match status" value="2"/>
</dbReference>
<dbReference type="PRINTS" id="PR00131">
    <property type="entry name" value="GLHYDRLASE1"/>
</dbReference>
<dbReference type="InterPro" id="IPR033132">
    <property type="entry name" value="GH_1_N_CS"/>
</dbReference>
<dbReference type="EMBL" id="JBCNJP010000007">
    <property type="protein sequence ID" value="KAK9077505.1"/>
    <property type="molecule type" value="Genomic_DNA"/>
</dbReference>
<dbReference type="SUPFAM" id="SSF51445">
    <property type="entry name" value="(Trans)glycosidases"/>
    <property type="match status" value="2"/>
</dbReference>
<dbReference type="Gene3D" id="3.20.20.80">
    <property type="entry name" value="Glycosidases"/>
    <property type="match status" value="2"/>
</dbReference>
<dbReference type="InterPro" id="IPR017853">
    <property type="entry name" value="GH"/>
</dbReference>
<keyword evidence="6" id="KW-1185">Reference proteome</keyword>
<feature type="signal peptide" evidence="4">
    <location>
        <begin position="1"/>
        <end position="29"/>
    </location>
</feature>
<dbReference type="GO" id="GO:0008422">
    <property type="term" value="F:beta-glucosidase activity"/>
    <property type="evidence" value="ECO:0007669"/>
    <property type="project" value="TreeGrafter"/>
</dbReference>
<name>A0AAP0HCA3_9ASTR</name>
<organism evidence="5 6">
    <name type="scientific">Deinandra increscens subsp. villosa</name>
    <dbReference type="NCBI Taxonomy" id="3103831"/>
    <lineage>
        <taxon>Eukaryota</taxon>
        <taxon>Viridiplantae</taxon>
        <taxon>Streptophyta</taxon>
        <taxon>Embryophyta</taxon>
        <taxon>Tracheophyta</taxon>
        <taxon>Spermatophyta</taxon>
        <taxon>Magnoliopsida</taxon>
        <taxon>eudicotyledons</taxon>
        <taxon>Gunneridae</taxon>
        <taxon>Pentapetalae</taxon>
        <taxon>asterids</taxon>
        <taxon>campanulids</taxon>
        <taxon>Asterales</taxon>
        <taxon>Asteraceae</taxon>
        <taxon>Asteroideae</taxon>
        <taxon>Heliantheae alliance</taxon>
        <taxon>Madieae</taxon>
        <taxon>Madiinae</taxon>
        <taxon>Deinandra</taxon>
    </lineage>
</organism>
<dbReference type="PANTHER" id="PTHR10353">
    <property type="entry name" value="GLYCOSYL HYDROLASE"/>
    <property type="match status" value="1"/>
</dbReference>
<evidence type="ECO:0000256" key="1">
    <source>
        <dbReference type="ARBA" id="ARBA00010838"/>
    </source>
</evidence>
<accession>A0AAP0HCA3</accession>
<dbReference type="FunFam" id="3.20.20.80:FF:000020">
    <property type="entry name" value="Beta-glucosidase 12"/>
    <property type="match status" value="2"/>
</dbReference>